<feature type="coiled-coil region" evidence="1">
    <location>
        <begin position="51"/>
        <end position="147"/>
    </location>
</feature>
<reference evidence="2 3" key="1">
    <citation type="submission" date="2010-03" db="EMBL/GenBank/DDBJ databases">
        <title>The genome sequence of Coprococcus catus GD/7.</title>
        <authorList>
            <consortium name="metaHIT consortium -- http://www.metahit.eu/"/>
            <person name="Pajon A."/>
            <person name="Turner K."/>
            <person name="Parkhill J."/>
            <person name="Duncan S."/>
            <person name="Flint H."/>
        </authorList>
    </citation>
    <scope>NUCLEOTIDE SEQUENCE [LARGE SCALE GENOMIC DNA]</scope>
    <source>
        <strain evidence="2 3">GD/7</strain>
    </source>
</reference>
<gene>
    <name evidence="2" type="ORF">CC1_21890</name>
</gene>
<reference evidence="2 3" key="2">
    <citation type="submission" date="2010-03" db="EMBL/GenBank/DDBJ databases">
        <authorList>
            <person name="Pajon A."/>
        </authorList>
    </citation>
    <scope>NUCLEOTIDE SEQUENCE [LARGE SCALE GENOMIC DNA]</scope>
    <source>
        <strain evidence="2 3">GD/7</strain>
    </source>
</reference>
<dbReference type="KEGG" id="cct:CC1_21890"/>
<dbReference type="PATRIC" id="fig|717962.3.peg.2104"/>
<protein>
    <submittedName>
        <fullName evidence="2">Uncharacterized protein</fullName>
    </submittedName>
</protein>
<keyword evidence="1" id="KW-0175">Coiled coil</keyword>
<dbReference type="AlphaFoldDB" id="D4J966"/>
<sequence length="259" mass="29995">MTIDDKHPLFDCKTTDINRMVRETSASELFLSALWQVQSILAATPNRLEKIDHFLDELANSKNLLEQKNNEIAALRKENEVSKATIVSLNKKISAQDEKIKNFDKNVAVEGAVSERDETIRQLERSVENLKKELEKEKEKSRKATEEKPINMSLPVADTKVTRKIDVTKKYLFVVCHDLMKTKLQTWFPNSVISEGKDIRPSANYYMTVFITKNLSHSEYNRIKPMCINNHIPMANCNVVNFERICETIRQCEDEYKLI</sequence>
<evidence type="ECO:0000256" key="1">
    <source>
        <dbReference type="SAM" id="Coils"/>
    </source>
</evidence>
<organism evidence="2 3">
    <name type="scientific">Coprococcus catus GD/7</name>
    <dbReference type="NCBI Taxonomy" id="717962"/>
    <lineage>
        <taxon>Bacteria</taxon>
        <taxon>Bacillati</taxon>
        <taxon>Bacillota</taxon>
        <taxon>Clostridia</taxon>
        <taxon>Lachnospirales</taxon>
        <taxon>Lachnospiraceae</taxon>
        <taxon>Coprococcus</taxon>
    </lineage>
</organism>
<dbReference type="EMBL" id="FP929038">
    <property type="protein sequence ID" value="CBK80887.1"/>
    <property type="molecule type" value="Genomic_DNA"/>
</dbReference>
<proteinExistence type="predicted"/>
<accession>D4J966</accession>
<evidence type="ECO:0000313" key="3">
    <source>
        <dbReference type="Proteomes" id="UP000008798"/>
    </source>
</evidence>
<dbReference type="Proteomes" id="UP000008798">
    <property type="component" value="Chromosome"/>
</dbReference>
<evidence type="ECO:0000313" key="2">
    <source>
        <dbReference type="EMBL" id="CBK80887.1"/>
    </source>
</evidence>
<dbReference type="Gene3D" id="1.20.5.170">
    <property type="match status" value="1"/>
</dbReference>
<dbReference type="STRING" id="717962.CC1_21890"/>
<name>D4J966_9FIRM</name>
<dbReference type="HOGENOM" id="CLU_1072466_0_0_9"/>